<dbReference type="InterPro" id="IPR045339">
    <property type="entry name" value="DUF6534"/>
</dbReference>
<dbReference type="EMBL" id="JAACJM010000037">
    <property type="protein sequence ID" value="KAF5362727.1"/>
    <property type="molecule type" value="Genomic_DNA"/>
</dbReference>
<dbReference type="AlphaFoldDB" id="A0A8H5GD34"/>
<evidence type="ECO:0000259" key="2">
    <source>
        <dbReference type="Pfam" id="PF20152"/>
    </source>
</evidence>
<feature type="transmembrane region" description="Helical" evidence="1">
    <location>
        <begin position="58"/>
        <end position="80"/>
    </location>
</feature>
<accession>A0A8H5GD34</accession>
<organism evidence="3 4">
    <name type="scientific">Tetrapyrgos nigripes</name>
    <dbReference type="NCBI Taxonomy" id="182062"/>
    <lineage>
        <taxon>Eukaryota</taxon>
        <taxon>Fungi</taxon>
        <taxon>Dikarya</taxon>
        <taxon>Basidiomycota</taxon>
        <taxon>Agaricomycotina</taxon>
        <taxon>Agaricomycetes</taxon>
        <taxon>Agaricomycetidae</taxon>
        <taxon>Agaricales</taxon>
        <taxon>Marasmiineae</taxon>
        <taxon>Marasmiaceae</taxon>
        <taxon>Tetrapyrgos</taxon>
    </lineage>
</organism>
<evidence type="ECO:0000256" key="1">
    <source>
        <dbReference type="SAM" id="Phobius"/>
    </source>
</evidence>
<keyword evidence="1" id="KW-0472">Membrane</keyword>
<comment type="caution">
    <text evidence="3">The sequence shown here is derived from an EMBL/GenBank/DDBJ whole genome shotgun (WGS) entry which is preliminary data.</text>
</comment>
<feature type="transmembrane region" description="Helical" evidence="1">
    <location>
        <begin position="101"/>
        <end position="122"/>
    </location>
</feature>
<name>A0A8H5GD34_9AGAR</name>
<keyword evidence="1" id="KW-0812">Transmembrane</keyword>
<evidence type="ECO:0000313" key="4">
    <source>
        <dbReference type="Proteomes" id="UP000559256"/>
    </source>
</evidence>
<reference evidence="3 4" key="1">
    <citation type="journal article" date="2020" name="ISME J.">
        <title>Uncovering the hidden diversity of litter-decomposition mechanisms in mushroom-forming fungi.</title>
        <authorList>
            <person name="Floudas D."/>
            <person name="Bentzer J."/>
            <person name="Ahren D."/>
            <person name="Johansson T."/>
            <person name="Persson P."/>
            <person name="Tunlid A."/>
        </authorList>
    </citation>
    <scope>NUCLEOTIDE SEQUENCE [LARGE SCALE GENOMIC DNA]</scope>
    <source>
        <strain evidence="3 4">CBS 291.85</strain>
    </source>
</reference>
<dbReference type="Proteomes" id="UP000559256">
    <property type="component" value="Unassembled WGS sequence"/>
</dbReference>
<keyword evidence="1" id="KW-1133">Transmembrane helix</keyword>
<proteinExistence type="predicted"/>
<keyword evidence="4" id="KW-1185">Reference proteome</keyword>
<protein>
    <recommendedName>
        <fullName evidence="2">DUF6534 domain-containing protein</fullName>
    </recommendedName>
</protein>
<sequence>MLILVRIAVFAVLVCDMGTIIAGCADVYLLASTLYLTTIIIAFQSQENLLPTEMLPAVILWLSTAMVADLLIALLMVLYYRATNIDRTLRSSSKLVRRLAALALKTGSFTAMIAVLTLVTFVTDIQSNGSSYLLSSHFHWHEILTFGFIELLD</sequence>
<feature type="domain" description="DUF6534" evidence="2">
    <location>
        <begin position="65"/>
        <end position="127"/>
    </location>
</feature>
<evidence type="ECO:0000313" key="3">
    <source>
        <dbReference type="EMBL" id="KAF5362727.1"/>
    </source>
</evidence>
<gene>
    <name evidence="3" type="ORF">D9758_011671</name>
</gene>
<dbReference type="Pfam" id="PF20152">
    <property type="entry name" value="DUF6534"/>
    <property type="match status" value="1"/>
</dbReference>